<evidence type="ECO:0000256" key="1">
    <source>
        <dbReference type="ARBA" id="ARBA00008201"/>
    </source>
</evidence>
<keyword evidence="3" id="KW-0687">Ribonucleoprotein</keyword>
<dbReference type="CDD" id="cd02846">
    <property type="entry name" value="PAZ_argonaute_like"/>
    <property type="match status" value="1"/>
</dbReference>
<dbReference type="InterPro" id="IPR003165">
    <property type="entry name" value="Piwi"/>
</dbReference>
<dbReference type="InterPro" id="IPR032474">
    <property type="entry name" value="Argonaute_N"/>
</dbReference>
<reference evidence="6" key="1">
    <citation type="submission" date="2022-04" db="EMBL/GenBank/DDBJ databases">
        <title>Carnegiea gigantea Genome sequencing and assembly v2.</title>
        <authorList>
            <person name="Copetti D."/>
            <person name="Sanderson M.J."/>
            <person name="Burquez A."/>
            <person name="Wojciechowski M.F."/>
        </authorList>
    </citation>
    <scope>NUCLEOTIDE SEQUENCE</scope>
    <source>
        <strain evidence="6">SGP5-SGP5p</strain>
        <tissue evidence="6">Aerial part</tissue>
    </source>
</reference>
<evidence type="ECO:0000256" key="2">
    <source>
        <dbReference type="ARBA" id="ARBA00022491"/>
    </source>
</evidence>
<comment type="caution">
    <text evidence="6">The sequence shown here is derived from an EMBL/GenBank/DDBJ whole genome shotgun (WGS) entry which is preliminary data.</text>
</comment>
<name>A0A9Q1K0T6_9CARY</name>
<dbReference type="InterPro" id="IPR036085">
    <property type="entry name" value="PAZ_dom_sf"/>
</dbReference>
<dbReference type="Pfam" id="PF16486">
    <property type="entry name" value="ArgoN"/>
    <property type="match status" value="1"/>
</dbReference>
<keyword evidence="2" id="KW-0678">Repressor</keyword>
<dbReference type="GO" id="GO:1990904">
    <property type="term" value="C:ribonucleoprotein complex"/>
    <property type="evidence" value="ECO:0007669"/>
    <property type="project" value="UniProtKB-KW"/>
</dbReference>
<dbReference type="SUPFAM" id="SSF101690">
    <property type="entry name" value="PAZ domain"/>
    <property type="match status" value="1"/>
</dbReference>
<evidence type="ECO:0000259" key="4">
    <source>
        <dbReference type="PROSITE" id="PS50821"/>
    </source>
</evidence>
<evidence type="ECO:0000259" key="5">
    <source>
        <dbReference type="PROSITE" id="PS50822"/>
    </source>
</evidence>
<dbReference type="SMART" id="SM00949">
    <property type="entry name" value="PAZ"/>
    <property type="match status" value="1"/>
</dbReference>
<feature type="domain" description="Piwi" evidence="5">
    <location>
        <begin position="508"/>
        <end position="781"/>
    </location>
</feature>
<comment type="similarity">
    <text evidence="1">Belongs to the argonaute family. Ago subfamily.</text>
</comment>
<dbReference type="InterPro" id="IPR032473">
    <property type="entry name" value="Argonaute_Mid_dom"/>
</dbReference>
<dbReference type="InterPro" id="IPR036397">
    <property type="entry name" value="RNaseH_sf"/>
</dbReference>
<dbReference type="Pfam" id="PF02170">
    <property type="entry name" value="PAZ"/>
    <property type="match status" value="1"/>
</dbReference>
<dbReference type="Pfam" id="PF16487">
    <property type="entry name" value="ArgoMid"/>
    <property type="match status" value="1"/>
</dbReference>
<evidence type="ECO:0000313" key="6">
    <source>
        <dbReference type="EMBL" id="KAJ8434376.1"/>
    </source>
</evidence>
<proteinExistence type="inferred from homology"/>
<sequence>MVQRKIPLSAPPSSSVALRPPARPGFGKIGIPSVVRANHFLVQLADRDLHHYDVCVTPEVASKKVCREIVAKLVEVYRQSHLGNRIPAYDGKKSLYTAGALPFTSKEFVIELPTESAGSSRSEKRKFKVTVKLAAKVDVHQLQEYVCGRVSESPQEAIQSLDVVLRAAKPLNEYVIIGRSFFSPSLGHGPLGEGLEYWRGYYQSIRPTQMGLSLNIDASARPFYEPVMLTEFIAKYLNLRELSKPLSDAARVKVKKALKGITIETNHRGYRKCFKVTGMSTEPSNQLMFPLGDDHNLQMSVSQFFREKYQMPLRYPFLPCIQTGQSKRPMYLPMEVCKIVSGQKYLKKLNERQVLELLRATCQRPGEREDNIKKMIKDNRYPQNPMVRREFGMEVSEACATVNARVLPPPMLTYQDTVAPGMGQWNMINKKMYEGAAVSCWACINFSSMDQGLVNQFCRDLVAMCISKGMKFNEKPCIPIRSAHPAQIEKALSDIHSQVGKQRQSLQLLIIMLPDASGSYALFHANSDFFVYAAKIKKVCDTELGIVSQCCQPKKASKLSPQYLENVALKINVKHFRICSAIKMVAYWHSHLKAGGRNTVLSDALRRNIPLLTDRPTIIFGADVTHAAPGEDTSASIAAVVASMDWPEVTKYKGLVSAQGHREEIIQDLYKIVDDPKKGRVHGGMIRELLIGFRRSTGQRPERIIFFRDGVSEGQFSQVLLEEMDAIRRACASLESGYLPRVTFVVVQKRHHTRLFPVNRDSADNSGNILPGSILSSSACI</sequence>
<organism evidence="6 7">
    <name type="scientific">Carnegiea gigantea</name>
    <dbReference type="NCBI Taxonomy" id="171969"/>
    <lineage>
        <taxon>Eukaryota</taxon>
        <taxon>Viridiplantae</taxon>
        <taxon>Streptophyta</taxon>
        <taxon>Embryophyta</taxon>
        <taxon>Tracheophyta</taxon>
        <taxon>Spermatophyta</taxon>
        <taxon>Magnoliopsida</taxon>
        <taxon>eudicotyledons</taxon>
        <taxon>Gunneridae</taxon>
        <taxon>Pentapetalae</taxon>
        <taxon>Caryophyllales</taxon>
        <taxon>Cactineae</taxon>
        <taxon>Cactaceae</taxon>
        <taxon>Cactoideae</taxon>
        <taxon>Echinocereeae</taxon>
        <taxon>Carnegiea</taxon>
    </lineage>
</organism>
<dbReference type="Gene3D" id="3.30.420.10">
    <property type="entry name" value="Ribonuclease H-like superfamily/Ribonuclease H"/>
    <property type="match status" value="1"/>
</dbReference>
<dbReference type="OrthoDB" id="10252740at2759"/>
<feature type="domain" description="PAZ" evidence="4">
    <location>
        <begin position="228"/>
        <end position="341"/>
    </location>
</feature>
<dbReference type="AlphaFoldDB" id="A0A9Q1K0T6"/>
<dbReference type="GO" id="GO:0003723">
    <property type="term" value="F:RNA binding"/>
    <property type="evidence" value="ECO:0007669"/>
    <property type="project" value="InterPro"/>
</dbReference>
<dbReference type="PROSITE" id="PS50822">
    <property type="entry name" value="PIWI"/>
    <property type="match status" value="1"/>
</dbReference>
<accession>A0A9Q1K0T6</accession>
<dbReference type="Proteomes" id="UP001153076">
    <property type="component" value="Unassembled WGS sequence"/>
</dbReference>
<dbReference type="PROSITE" id="PS50821">
    <property type="entry name" value="PAZ"/>
    <property type="match status" value="1"/>
</dbReference>
<gene>
    <name evidence="6" type="ORF">Cgig2_014223</name>
</gene>
<dbReference type="InterPro" id="IPR003100">
    <property type="entry name" value="PAZ_dom"/>
</dbReference>
<dbReference type="InterPro" id="IPR032472">
    <property type="entry name" value="ArgoL2"/>
</dbReference>
<dbReference type="GO" id="GO:0051607">
    <property type="term" value="P:defense response to virus"/>
    <property type="evidence" value="ECO:0007669"/>
    <property type="project" value="UniProtKB-ARBA"/>
</dbReference>
<dbReference type="SMART" id="SM01163">
    <property type="entry name" value="DUF1785"/>
    <property type="match status" value="1"/>
</dbReference>
<dbReference type="InterPro" id="IPR014811">
    <property type="entry name" value="ArgoL1"/>
</dbReference>
<dbReference type="InterPro" id="IPR012337">
    <property type="entry name" value="RNaseH-like_sf"/>
</dbReference>
<protein>
    <submittedName>
        <fullName evidence="6">Uncharacterized protein</fullName>
    </submittedName>
</protein>
<evidence type="ECO:0000313" key="7">
    <source>
        <dbReference type="Proteomes" id="UP001153076"/>
    </source>
</evidence>
<dbReference type="Gene3D" id="3.40.50.2300">
    <property type="match status" value="1"/>
</dbReference>
<dbReference type="Gene3D" id="2.170.260.10">
    <property type="entry name" value="paz domain"/>
    <property type="match status" value="1"/>
</dbReference>
<keyword evidence="7" id="KW-1185">Reference proteome</keyword>
<dbReference type="Pfam" id="PF16488">
    <property type="entry name" value="ArgoL2"/>
    <property type="match status" value="1"/>
</dbReference>
<evidence type="ECO:0000256" key="3">
    <source>
        <dbReference type="ARBA" id="ARBA00023274"/>
    </source>
</evidence>
<dbReference type="Pfam" id="PF02171">
    <property type="entry name" value="Piwi"/>
    <property type="match status" value="1"/>
</dbReference>
<dbReference type="Pfam" id="PF08699">
    <property type="entry name" value="ArgoL1"/>
    <property type="match status" value="1"/>
</dbReference>
<dbReference type="SUPFAM" id="SSF53098">
    <property type="entry name" value="Ribonuclease H-like"/>
    <property type="match status" value="1"/>
</dbReference>
<dbReference type="PANTHER" id="PTHR22891">
    <property type="entry name" value="EUKARYOTIC TRANSLATION INITIATION FACTOR 2C"/>
    <property type="match status" value="1"/>
</dbReference>
<dbReference type="EMBL" id="JAKOGI010000480">
    <property type="protein sequence ID" value="KAJ8434376.1"/>
    <property type="molecule type" value="Genomic_DNA"/>
</dbReference>
<dbReference type="SMART" id="SM00950">
    <property type="entry name" value="Piwi"/>
    <property type="match status" value="1"/>
</dbReference>